<dbReference type="Gene3D" id="3.10.25.10">
    <property type="entry name" value="Formyl transferase, C-terminal domain"/>
    <property type="match status" value="1"/>
</dbReference>
<dbReference type="PANTHER" id="PTHR11138">
    <property type="entry name" value="METHIONYL-TRNA FORMYLTRANSFERASE"/>
    <property type="match status" value="1"/>
</dbReference>
<organism evidence="10 11">
    <name type="scientific">Candidatus Acidulodesulfobacterium acidiphilum</name>
    <dbReference type="NCBI Taxonomy" id="2597224"/>
    <lineage>
        <taxon>Bacteria</taxon>
        <taxon>Deltaproteobacteria</taxon>
        <taxon>Candidatus Acidulodesulfobacterales</taxon>
        <taxon>Candidatus Acidulodesulfobacterium</taxon>
    </lineage>
</organism>
<dbReference type="Gene3D" id="3.40.50.170">
    <property type="entry name" value="Formyl transferase, N-terminal domain"/>
    <property type="match status" value="1"/>
</dbReference>
<dbReference type="Proteomes" id="UP000322454">
    <property type="component" value="Unassembled WGS sequence"/>
</dbReference>
<feature type="domain" description="Formyl transferase N-terminal" evidence="8">
    <location>
        <begin position="22"/>
        <end position="187"/>
    </location>
</feature>
<dbReference type="AlphaFoldDB" id="A0A520XFF7"/>
<evidence type="ECO:0000256" key="7">
    <source>
        <dbReference type="ARBA" id="ARBA00048558"/>
    </source>
</evidence>
<feature type="domain" description="Formyl transferase C-terminal" evidence="9">
    <location>
        <begin position="222"/>
        <end position="284"/>
    </location>
</feature>
<protein>
    <recommendedName>
        <fullName evidence="4">Methionyl-tRNA formyltransferase</fullName>
        <ecNumber evidence="3">2.1.2.9</ecNumber>
    </recommendedName>
</protein>
<evidence type="ECO:0000256" key="6">
    <source>
        <dbReference type="ARBA" id="ARBA00022917"/>
    </source>
</evidence>
<evidence type="ECO:0000256" key="1">
    <source>
        <dbReference type="ARBA" id="ARBA00002606"/>
    </source>
</evidence>
<dbReference type="InterPro" id="IPR041711">
    <property type="entry name" value="Met-tRNA-FMT_N"/>
</dbReference>
<dbReference type="InterPro" id="IPR005793">
    <property type="entry name" value="Formyl_trans_C"/>
</dbReference>
<dbReference type="PANTHER" id="PTHR11138:SF5">
    <property type="entry name" value="METHIONYL-TRNA FORMYLTRANSFERASE, MITOCHONDRIAL"/>
    <property type="match status" value="1"/>
</dbReference>
<dbReference type="SUPFAM" id="SSF53328">
    <property type="entry name" value="Formyltransferase"/>
    <property type="match status" value="1"/>
</dbReference>
<dbReference type="EC" id="2.1.2.9" evidence="3"/>
<evidence type="ECO:0000259" key="9">
    <source>
        <dbReference type="Pfam" id="PF02911"/>
    </source>
</evidence>
<keyword evidence="5" id="KW-0808">Transferase</keyword>
<comment type="similarity">
    <text evidence="2">Belongs to the Fmt family.</text>
</comment>
<name>A0A520XFF7_9DELT</name>
<comment type="caution">
    <text evidence="10">The sequence shown here is derived from an EMBL/GenBank/DDBJ whole genome shotgun (WGS) entry which is preliminary data.</text>
</comment>
<dbReference type="InterPro" id="IPR011034">
    <property type="entry name" value="Formyl_transferase-like_C_sf"/>
</dbReference>
<evidence type="ECO:0000256" key="5">
    <source>
        <dbReference type="ARBA" id="ARBA00022679"/>
    </source>
</evidence>
<accession>A0A520XFF7</accession>
<evidence type="ECO:0000313" key="11">
    <source>
        <dbReference type="Proteomes" id="UP000322454"/>
    </source>
</evidence>
<gene>
    <name evidence="10" type="ORF">EVJ48_03180</name>
</gene>
<sequence length="375" mass="42218">MLPLKTVFMGTPKIASLSLFDILKLQKNGIVDLQAVYTKPPVWDSKKKEYIESPVEKIARENRINLRTPKTFKNNREETDFLKILAPDVIIVVAFGLILTPDILNIPVYGVLNLHPSLLPDLRGPSPIHYTILKRMKFGGVTIMAMNEGVDTGPLAAQQRIALDKNENFSGLYEKLSLTGSLLLSEVIETVYKHRINFFECGYGQDLATKEDYTSHDLTALIKQEELRINFSKEEPAFIYAKIRAFSEAGGAFFILKNKNVKILEAELIVDDTCEKTEIENGKTKNRVQHETFEYSDYCGGFSDIYKKEIEKVSSKSDIIAGTAVVANKTGLLISTVKKGVYIRLIKLKPEGRNIMSYNDIVNGFRIKQGDLICL</sequence>
<dbReference type="GO" id="GO:0004479">
    <property type="term" value="F:methionyl-tRNA formyltransferase activity"/>
    <property type="evidence" value="ECO:0007669"/>
    <property type="project" value="UniProtKB-EC"/>
</dbReference>
<dbReference type="SUPFAM" id="SSF50486">
    <property type="entry name" value="FMT C-terminal domain-like"/>
    <property type="match status" value="2"/>
</dbReference>
<dbReference type="CDD" id="cd08646">
    <property type="entry name" value="FMT_core_Met-tRNA-FMT_N"/>
    <property type="match status" value="1"/>
</dbReference>
<dbReference type="InterPro" id="IPR044135">
    <property type="entry name" value="Met-tRNA-FMT_C"/>
</dbReference>
<reference evidence="10 11" key="1">
    <citation type="submission" date="2019-01" db="EMBL/GenBank/DDBJ databases">
        <title>Insights into ecological role of a new deltaproteobacterial order Candidatus Sinidesulfobacterales (Sva0485) by metagenomics and metatranscriptomics.</title>
        <authorList>
            <person name="Tan S."/>
            <person name="Liu J."/>
            <person name="Fang Y."/>
            <person name="Hedlund B."/>
            <person name="Lian Z.-H."/>
            <person name="Huang L.-Y."/>
            <person name="Li J.-T."/>
            <person name="Huang L.-N."/>
            <person name="Li W.-J."/>
            <person name="Jiang H.-C."/>
            <person name="Dong H.-L."/>
            <person name="Shu W.-S."/>
        </authorList>
    </citation>
    <scope>NUCLEOTIDE SEQUENCE [LARGE SCALE GENOMIC DNA]</scope>
    <source>
        <strain evidence="10">AP4</strain>
    </source>
</reference>
<evidence type="ECO:0000313" key="10">
    <source>
        <dbReference type="EMBL" id="RZV39937.1"/>
    </source>
</evidence>
<proteinExistence type="inferred from homology"/>
<dbReference type="Pfam" id="PF00551">
    <property type="entry name" value="Formyl_trans_N"/>
    <property type="match status" value="1"/>
</dbReference>
<dbReference type="InterPro" id="IPR036477">
    <property type="entry name" value="Formyl_transf_N_sf"/>
</dbReference>
<dbReference type="InterPro" id="IPR002376">
    <property type="entry name" value="Formyl_transf_N"/>
</dbReference>
<evidence type="ECO:0000256" key="2">
    <source>
        <dbReference type="ARBA" id="ARBA00010699"/>
    </source>
</evidence>
<comment type="function">
    <text evidence="1">Attaches a formyl group to the free amino group of methionyl-tRNA(fMet). The formyl group appears to play a dual role in the initiator identity of N-formylmethionyl-tRNA by promoting its recognition by IF2 and preventing the misappropriation of this tRNA by the elongation apparatus.</text>
</comment>
<dbReference type="InterPro" id="IPR037022">
    <property type="entry name" value="Formyl_trans_C_sf"/>
</dbReference>
<evidence type="ECO:0000259" key="8">
    <source>
        <dbReference type="Pfam" id="PF00551"/>
    </source>
</evidence>
<evidence type="ECO:0000256" key="3">
    <source>
        <dbReference type="ARBA" id="ARBA00012261"/>
    </source>
</evidence>
<keyword evidence="6" id="KW-0648">Protein biosynthesis</keyword>
<dbReference type="Pfam" id="PF02911">
    <property type="entry name" value="Formyl_trans_C"/>
    <property type="match status" value="1"/>
</dbReference>
<dbReference type="CDD" id="cd08704">
    <property type="entry name" value="Met_tRNA_FMT_C"/>
    <property type="match status" value="1"/>
</dbReference>
<comment type="catalytic activity">
    <reaction evidence="7">
        <text>L-methionyl-tRNA(fMet) + (6R)-10-formyltetrahydrofolate = N-formyl-L-methionyl-tRNA(fMet) + (6S)-5,6,7,8-tetrahydrofolate + H(+)</text>
        <dbReference type="Rhea" id="RHEA:24380"/>
        <dbReference type="Rhea" id="RHEA-COMP:9952"/>
        <dbReference type="Rhea" id="RHEA-COMP:9953"/>
        <dbReference type="ChEBI" id="CHEBI:15378"/>
        <dbReference type="ChEBI" id="CHEBI:57453"/>
        <dbReference type="ChEBI" id="CHEBI:78530"/>
        <dbReference type="ChEBI" id="CHEBI:78844"/>
        <dbReference type="ChEBI" id="CHEBI:195366"/>
        <dbReference type="EC" id="2.1.2.9"/>
    </reaction>
</comment>
<evidence type="ECO:0000256" key="4">
    <source>
        <dbReference type="ARBA" id="ARBA00016014"/>
    </source>
</evidence>
<dbReference type="EMBL" id="SHMQ01000005">
    <property type="protein sequence ID" value="RZV39937.1"/>
    <property type="molecule type" value="Genomic_DNA"/>
</dbReference>